<reference evidence="2 3" key="1">
    <citation type="submission" date="2023-02" db="EMBL/GenBank/DDBJ databases">
        <title>LHISI_Scaffold_Assembly.</title>
        <authorList>
            <person name="Stuart O.P."/>
            <person name="Cleave R."/>
            <person name="Magrath M.J.L."/>
            <person name="Mikheyev A.S."/>
        </authorList>
    </citation>
    <scope>NUCLEOTIDE SEQUENCE [LARGE SCALE GENOMIC DNA]</scope>
    <source>
        <strain evidence="2">Daus_M_001</strain>
        <tissue evidence="2">Leg muscle</tissue>
    </source>
</reference>
<feature type="region of interest" description="Disordered" evidence="1">
    <location>
        <begin position="124"/>
        <end position="146"/>
    </location>
</feature>
<gene>
    <name evidence="2" type="ORF">PR048_030830</name>
</gene>
<protein>
    <submittedName>
        <fullName evidence="2">Uncharacterized protein</fullName>
    </submittedName>
</protein>
<keyword evidence="3" id="KW-1185">Reference proteome</keyword>
<dbReference type="EMBL" id="JARBHB010000014">
    <property type="protein sequence ID" value="KAJ8869258.1"/>
    <property type="molecule type" value="Genomic_DNA"/>
</dbReference>
<proteinExistence type="predicted"/>
<evidence type="ECO:0000313" key="2">
    <source>
        <dbReference type="EMBL" id="KAJ8869258.1"/>
    </source>
</evidence>
<evidence type="ECO:0000313" key="3">
    <source>
        <dbReference type="Proteomes" id="UP001159363"/>
    </source>
</evidence>
<name>A0ABQ9GA15_9NEOP</name>
<sequence length="300" mass="33366">MNLPEYYWFSCLQDMSEERVLNDPTLAYIRGSIELRNEELMLAKIQNYKICAVGLGMTYSRGEFRKCSLFREQTLPASTCGDFAKPRGEERGTEDSLMGRDRNISRVRFSTKRVISRVRGDDDGWMRNEGPRQRENFPGKKKLGSHEALDGKKKGIMEGASSQITRSGETIAKLAALDRRRFWPGVIADPQRVKWMPPSSPSLRGVVTTTKHLRKSAAVLLMCMCPFSDWLPRAAKGGNLLAGLLIGDQPMRAIEVSTERRPNEGGGGISEKARRPTASYGTIPTCESPATRPGIEPGSP</sequence>
<comment type="caution">
    <text evidence="2">The sequence shown here is derived from an EMBL/GenBank/DDBJ whole genome shotgun (WGS) entry which is preliminary data.</text>
</comment>
<organism evidence="2 3">
    <name type="scientific">Dryococelus australis</name>
    <dbReference type="NCBI Taxonomy" id="614101"/>
    <lineage>
        <taxon>Eukaryota</taxon>
        <taxon>Metazoa</taxon>
        <taxon>Ecdysozoa</taxon>
        <taxon>Arthropoda</taxon>
        <taxon>Hexapoda</taxon>
        <taxon>Insecta</taxon>
        <taxon>Pterygota</taxon>
        <taxon>Neoptera</taxon>
        <taxon>Polyneoptera</taxon>
        <taxon>Phasmatodea</taxon>
        <taxon>Verophasmatodea</taxon>
        <taxon>Anareolatae</taxon>
        <taxon>Phasmatidae</taxon>
        <taxon>Eurycanthinae</taxon>
        <taxon>Dryococelus</taxon>
    </lineage>
</organism>
<evidence type="ECO:0000256" key="1">
    <source>
        <dbReference type="SAM" id="MobiDB-lite"/>
    </source>
</evidence>
<dbReference type="Proteomes" id="UP001159363">
    <property type="component" value="Chromosome 13"/>
</dbReference>
<feature type="region of interest" description="Disordered" evidence="1">
    <location>
        <begin position="257"/>
        <end position="300"/>
    </location>
</feature>
<accession>A0ABQ9GA15</accession>